<reference evidence="1" key="2">
    <citation type="journal article" date="2007" name="Science">
        <title>Draft genome sequence of the sexually transmitted pathogen Trichomonas vaginalis.</title>
        <authorList>
            <person name="Carlton J.M."/>
            <person name="Hirt R.P."/>
            <person name="Silva J.C."/>
            <person name="Delcher A.L."/>
            <person name="Schatz M."/>
            <person name="Zhao Q."/>
            <person name="Wortman J.R."/>
            <person name="Bidwell S.L."/>
            <person name="Alsmark U.C.M."/>
            <person name="Besteiro S."/>
            <person name="Sicheritz-Ponten T."/>
            <person name="Noel C.J."/>
            <person name="Dacks J.B."/>
            <person name="Foster P.G."/>
            <person name="Simillion C."/>
            <person name="Van de Peer Y."/>
            <person name="Miranda-Saavedra D."/>
            <person name="Barton G.J."/>
            <person name="Westrop G.D."/>
            <person name="Mueller S."/>
            <person name="Dessi D."/>
            <person name="Fiori P.L."/>
            <person name="Ren Q."/>
            <person name="Paulsen I."/>
            <person name="Zhang H."/>
            <person name="Bastida-Corcuera F.D."/>
            <person name="Simoes-Barbosa A."/>
            <person name="Brown M.T."/>
            <person name="Hayes R.D."/>
            <person name="Mukherjee M."/>
            <person name="Okumura C.Y."/>
            <person name="Schneider R."/>
            <person name="Smith A.J."/>
            <person name="Vanacova S."/>
            <person name="Villalvazo M."/>
            <person name="Haas B.J."/>
            <person name="Pertea M."/>
            <person name="Feldblyum T.V."/>
            <person name="Utterback T.R."/>
            <person name="Shu C.L."/>
            <person name="Osoegawa K."/>
            <person name="de Jong P.J."/>
            <person name="Hrdy I."/>
            <person name="Horvathova L."/>
            <person name="Zubacova Z."/>
            <person name="Dolezal P."/>
            <person name="Malik S.B."/>
            <person name="Logsdon J.M. Jr."/>
            <person name="Henze K."/>
            <person name="Gupta A."/>
            <person name="Wang C.C."/>
            <person name="Dunne R.L."/>
            <person name="Upcroft J.A."/>
            <person name="Upcroft P."/>
            <person name="White O."/>
            <person name="Salzberg S.L."/>
            <person name="Tang P."/>
            <person name="Chiu C.-H."/>
            <person name="Lee Y.-S."/>
            <person name="Embley T.M."/>
            <person name="Coombs G.H."/>
            <person name="Mottram J.C."/>
            <person name="Tachezy J."/>
            <person name="Fraser-Liggett C.M."/>
            <person name="Johnson P.J."/>
        </authorList>
    </citation>
    <scope>NUCLEOTIDE SEQUENCE [LARGE SCALE GENOMIC DNA]</scope>
    <source>
        <strain evidence="1">G3</strain>
    </source>
</reference>
<dbReference type="VEuPathDB" id="TrichDB:TVAGG3_0477210"/>
<keyword evidence="2" id="KW-1185">Reference proteome</keyword>
<proteinExistence type="predicted"/>
<accession>A2F217</accession>
<name>A2F217_TRIV3</name>
<dbReference type="EMBL" id="DS113580">
    <property type="protein sequence ID" value="EAY01072.1"/>
    <property type="molecule type" value="Genomic_DNA"/>
</dbReference>
<evidence type="ECO:0000313" key="2">
    <source>
        <dbReference type="Proteomes" id="UP000001542"/>
    </source>
</evidence>
<dbReference type="Proteomes" id="UP000001542">
    <property type="component" value="Unassembled WGS sequence"/>
</dbReference>
<dbReference type="InParanoid" id="A2F217"/>
<organism evidence="1 2">
    <name type="scientific">Trichomonas vaginalis (strain ATCC PRA-98 / G3)</name>
    <dbReference type="NCBI Taxonomy" id="412133"/>
    <lineage>
        <taxon>Eukaryota</taxon>
        <taxon>Metamonada</taxon>
        <taxon>Parabasalia</taxon>
        <taxon>Trichomonadida</taxon>
        <taxon>Trichomonadidae</taxon>
        <taxon>Trichomonas</taxon>
    </lineage>
</organism>
<dbReference type="RefSeq" id="XP_001330093.1">
    <property type="nucleotide sequence ID" value="XM_001330058.1"/>
</dbReference>
<reference evidence="1" key="1">
    <citation type="submission" date="2006-10" db="EMBL/GenBank/DDBJ databases">
        <authorList>
            <person name="Amadeo P."/>
            <person name="Zhao Q."/>
            <person name="Wortman J."/>
            <person name="Fraser-Liggett C."/>
            <person name="Carlton J."/>
        </authorList>
    </citation>
    <scope>NUCLEOTIDE SEQUENCE</scope>
    <source>
        <strain evidence="1">G3</strain>
    </source>
</reference>
<dbReference type="VEuPathDB" id="TrichDB:TVAG_481420"/>
<dbReference type="KEGG" id="tva:4758896"/>
<sequence length="322" mass="36468">MYQFNFILKNARKFSWSEYFGSKNKVTQTQNGAAFSDTSSSSSYYVYLCNFESCTEKGAIYIERSNEICTLLEDSTFNHCKSTLEGGSVYYNCQSAGQIVQKRTGYYASISTNSYMAFIHTVKPADLNKNYFIDSSVSNCGESEGKGSLTLDIDYGDICIQNNNISNNICNEYSSIRSILWGESRNCNFTTFIGNKQSRSQSLRFTVYNDETSLIQTVSYCNVIGNKCGTNSNQVLFSCKYNTNIDHCVFFKNTAKWMFYIEYSDYKLTITDSCIETQSTTGIGTITFTNITKENCIIDAKAFTFKISYFLNFTEASTEFIS</sequence>
<dbReference type="AlphaFoldDB" id="A2F217"/>
<protein>
    <submittedName>
        <fullName evidence="1">Uncharacterized protein</fullName>
    </submittedName>
</protein>
<evidence type="ECO:0000313" key="1">
    <source>
        <dbReference type="EMBL" id="EAY01072.1"/>
    </source>
</evidence>
<gene>
    <name evidence="1" type="ORF">TVAG_481420</name>
</gene>